<dbReference type="Proteomes" id="UP000234681">
    <property type="component" value="Chromosome 1"/>
</dbReference>
<name>A6I0V3_RAT</name>
<organism evidence="1 2">
    <name type="scientific">Rattus norvegicus</name>
    <name type="common">Rat</name>
    <dbReference type="NCBI Taxonomy" id="10116"/>
    <lineage>
        <taxon>Eukaryota</taxon>
        <taxon>Metazoa</taxon>
        <taxon>Chordata</taxon>
        <taxon>Craniata</taxon>
        <taxon>Vertebrata</taxon>
        <taxon>Euteleostomi</taxon>
        <taxon>Mammalia</taxon>
        <taxon>Eutheria</taxon>
        <taxon>Euarchontoglires</taxon>
        <taxon>Glires</taxon>
        <taxon>Rodentia</taxon>
        <taxon>Myomorpha</taxon>
        <taxon>Muroidea</taxon>
        <taxon>Muridae</taxon>
        <taxon>Murinae</taxon>
        <taxon>Rattus</taxon>
    </lineage>
</organism>
<evidence type="ECO:0000313" key="2">
    <source>
        <dbReference type="Proteomes" id="UP000234681"/>
    </source>
</evidence>
<reference evidence="2" key="1">
    <citation type="submission" date="2005-09" db="EMBL/GenBank/DDBJ databases">
        <authorList>
            <person name="Mural R.J."/>
            <person name="Li P.W."/>
            <person name="Adams M.D."/>
            <person name="Amanatides P.G."/>
            <person name="Baden-Tillson H."/>
            <person name="Barnstead M."/>
            <person name="Chin S.H."/>
            <person name="Dew I."/>
            <person name="Evans C.A."/>
            <person name="Ferriera S."/>
            <person name="Flanigan M."/>
            <person name="Fosler C."/>
            <person name="Glodek A."/>
            <person name="Gu Z."/>
            <person name="Holt R.A."/>
            <person name="Jennings D."/>
            <person name="Kraft C.L."/>
            <person name="Lu F."/>
            <person name="Nguyen T."/>
            <person name="Nusskern D.R."/>
            <person name="Pfannkoch C.M."/>
            <person name="Sitter C."/>
            <person name="Sutton G.G."/>
            <person name="Venter J.C."/>
            <person name="Wang Z."/>
            <person name="Woodage T."/>
            <person name="Zheng X.H."/>
            <person name="Zhong F."/>
        </authorList>
    </citation>
    <scope>NUCLEOTIDE SEQUENCE [LARGE SCALE GENOMIC DNA]</scope>
    <source>
        <strain>BN</strain>
        <strain evidence="2">Sprague-Dawley</strain>
    </source>
</reference>
<accession>A6I0V3</accession>
<dbReference type="AlphaFoldDB" id="A6I0V3"/>
<evidence type="ECO:0000313" key="1">
    <source>
        <dbReference type="EMBL" id="EDM13084.1"/>
    </source>
</evidence>
<dbReference type="EMBL" id="CH473953">
    <property type="protein sequence ID" value="EDM13084.1"/>
    <property type="molecule type" value="Genomic_DNA"/>
</dbReference>
<protein>
    <submittedName>
        <fullName evidence="1">RCG48220</fullName>
    </submittedName>
</protein>
<proteinExistence type="predicted"/>
<sequence>MVEHLLHIYLSYCDSSPCSLTALVGQEFLAVHPLISLAYKN</sequence>
<feature type="non-terminal residue" evidence="1">
    <location>
        <position position="41"/>
    </location>
</feature>
<gene>
    <name evidence="1" type="ORF">rCG_48220</name>
</gene>